<evidence type="ECO:0000313" key="2">
    <source>
        <dbReference type="EMBL" id="GAA4021789.1"/>
    </source>
</evidence>
<dbReference type="EMBL" id="BAABDK010000001">
    <property type="protein sequence ID" value="GAA4021789.1"/>
    <property type="molecule type" value="Genomic_DNA"/>
</dbReference>
<accession>A0ABP7T6K4</accession>
<name>A0ABP7T6K4_9BACT</name>
<dbReference type="InterPro" id="IPR029052">
    <property type="entry name" value="Metallo-depent_PP-like"/>
</dbReference>
<reference evidence="3" key="1">
    <citation type="journal article" date="2019" name="Int. J. Syst. Evol. Microbiol.">
        <title>The Global Catalogue of Microorganisms (GCM) 10K type strain sequencing project: providing services to taxonomists for standard genome sequencing and annotation.</title>
        <authorList>
            <consortium name="The Broad Institute Genomics Platform"/>
            <consortium name="The Broad Institute Genome Sequencing Center for Infectious Disease"/>
            <person name="Wu L."/>
            <person name="Ma J."/>
        </authorList>
    </citation>
    <scope>NUCLEOTIDE SEQUENCE [LARGE SCALE GENOMIC DNA]</scope>
    <source>
        <strain evidence="3">JCM 17225</strain>
    </source>
</reference>
<feature type="signal peptide" evidence="1">
    <location>
        <begin position="1"/>
        <end position="20"/>
    </location>
</feature>
<keyword evidence="1" id="KW-0732">Signal</keyword>
<sequence>MRLLFLSALAALGLTTGTLAAQTAPPAHTVFLLGNTAQTELPAARLKLLRATLEQHTGPFTVVHLGDIVGNAGLVAKGDTTLAQAERDRADALIALVKGLPQGKIYFLPGDKDWANSGPAGLKAVRRLEKYIEKQLPGQNAFIPTNGCPGPEVVDVAPLVRLVAINTPWFTHPFDRPEAPDTDCRTLTKEEFREQIQDLIDGTKNKNVLLLGHHPVVTNGVYGGHEPLSRHLSPPVFGTIYAAYRQNVGTPRDLANPRYQELRKELLNTLQSNPGVIYAAAHDFSLQITPFQGNYHVVSGSFAKSEHVGAKGQSLYSKSEEGFTTLEYFADGTVQTHVVTFGADGHSITDAYTATLFRSACADGGDQKAPANPFISNCPGATKTVAEAKPDVPFQATTTVVPGPEYKPTGSKRFFIGDVYRSSWLQPVAVQTLDLNTEKGGLRPTGKGGGRQTTSLKLIAADSSEYVFRSVDKDVTKILPPELRNSIASDVLRDVTATANPYSNLPISYMLDQTDILHARPRLFRLPDNQQLGPYRADYANLLGTLEDSPKDPKANLPGFGGSDEVTRSFGLFRKLYKDHDNKVDAPGLARARAFDMLVADFGKHEDNWKWAGYKQKDGGTLYRPIPRDRDQSFTQWNGLLTYLANREWAVPSIEGFNTEFQDMKSLNWPARHLDRFLLQGLTREQWQETAKYLQGKITPAVIDGATAQLPAEIQDKSGQDINRKLKARIKELPKAIDEYYLLLARRVDVVGSNKGEVFQVNRLPDGQIRVQMFDRAGDSESAKGAALFDRTFKPNETEEVCLYCLGGKDVINVTGDGGQHSILVRVIGGDGKDKIADNSTASGLRARTKIYDLPDTDLQLGPESDNRTSTRPGVNEYDREQFEFNSYKPSIGLFYNANDGFGASAGITFLRQGFRKPGYKNMYSFDVQGSLNGLFQLTASTRHRYAIGKIDAGASASYGSYFPFYRFFGLGNSTGFDQTLYDNKFYNARYRGYTVNAFLERTFLQRSVIRVGPSYENYTSDFGGNSFLGTYELRPDGPVVDPSINVSAQHLVGLNGVFDLDLRNRPSFAQRGVRIRVQHDTYTQLTNNSTILNPNGQLRNDKATFGLTQGFAEYYGTAKIGLPVTLVLKGGGAKNYGPDSAIPFYKFASIGQNEGLRGYYRNRFSGDATLYYNTELRLALGQVKNGFLPFYYGVFGFYDQGRVYYDGASPGGWHTGYGGGFYIAPVVETLAFAVSYQKSVESSLIQFGLGFRLDK</sequence>
<dbReference type="Gene3D" id="3.60.21.10">
    <property type="match status" value="1"/>
</dbReference>
<evidence type="ECO:0000313" key="3">
    <source>
        <dbReference type="Proteomes" id="UP001501469"/>
    </source>
</evidence>
<keyword evidence="3" id="KW-1185">Reference proteome</keyword>
<dbReference type="SUPFAM" id="SSF56300">
    <property type="entry name" value="Metallo-dependent phosphatases"/>
    <property type="match status" value="1"/>
</dbReference>
<organism evidence="2 3">
    <name type="scientific">Hymenobacter glaciei</name>
    <dbReference type="NCBI Taxonomy" id="877209"/>
    <lineage>
        <taxon>Bacteria</taxon>
        <taxon>Pseudomonadati</taxon>
        <taxon>Bacteroidota</taxon>
        <taxon>Cytophagia</taxon>
        <taxon>Cytophagales</taxon>
        <taxon>Hymenobacteraceae</taxon>
        <taxon>Hymenobacter</taxon>
    </lineage>
</organism>
<proteinExistence type="predicted"/>
<gene>
    <name evidence="2" type="ORF">GCM10022409_01880</name>
</gene>
<feature type="chain" id="PRO_5046965520" evidence="1">
    <location>
        <begin position="21"/>
        <end position="1256"/>
    </location>
</feature>
<protein>
    <submittedName>
        <fullName evidence="2">Metallophosphoesterase</fullName>
    </submittedName>
</protein>
<dbReference type="RefSeq" id="WP_345049204.1">
    <property type="nucleotide sequence ID" value="NZ_BAABDK010000001.1"/>
</dbReference>
<evidence type="ECO:0000256" key="1">
    <source>
        <dbReference type="SAM" id="SignalP"/>
    </source>
</evidence>
<dbReference type="Proteomes" id="UP001501469">
    <property type="component" value="Unassembled WGS sequence"/>
</dbReference>
<comment type="caution">
    <text evidence="2">The sequence shown here is derived from an EMBL/GenBank/DDBJ whole genome shotgun (WGS) entry which is preliminary data.</text>
</comment>
<dbReference type="Gene3D" id="2.40.160.50">
    <property type="entry name" value="membrane protein fhac: a member of the omp85/tpsb transporter family"/>
    <property type="match status" value="1"/>
</dbReference>